<organism evidence="2 3">
    <name type="scientific">Actinomadura yumaensis</name>
    <dbReference type="NCBI Taxonomy" id="111807"/>
    <lineage>
        <taxon>Bacteria</taxon>
        <taxon>Bacillati</taxon>
        <taxon>Actinomycetota</taxon>
        <taxon>Actinomycetes</taxon>
        <taxon>Streptosporangiales</taxon>
        <taxon>Thermomonosporaceae</taxon>
        <taxon>Actinomadura</taxon>
    </lineage>
</organism>
<dbReference type="Gene3D" id="1.10.10.10">
    <property type="entry name" value="Winged helix-like DNA-binding domain superfamily/Winged helix DNA-binding domain"/>
    <property type="match status" value="1"/>
</dbReference>
<evidence type="ECO:0000313" key="2">
    <source>
        <dbReference type="EMBL" id="MFC6884098.1"/>
    </source>
</evidence>
<keyword evidence="3" id="KW-1185">Reference proteome</keyword>
<sequence length="166" mass="18442">MKEEPRDIATQRIRLMDGLRAFGGTYNEFGRRFAAWLGVHSTDAVALVEIFYAEERGAPLSPARLSERISLSSGATTALLNRLEQAGHIVRTREHADRRIITLHSSPGTQKLGAEFFTPLSARLDAMLADYPPELLQRYESFLADLNASLNEQLSEPDPPTPAPRP</sequence>
<name>A0ABW2CSR4_9ACTN</name>
<dbReference type="InterPro" id="IPR036390">
    <property type="entry name" value="WH_DNA-bd_sf"/>
</dbReference>
<dbReference type="SMART" id="SM00347">
    <property type="entry name" value="HTH_MARR"/>
    <property type="match status" value="1"/>
</dbReference>
<dbReference type="InterPro" id="IPR000835">
    <property type="entry name" value="HTH_MarR-typ"/>
</dbReference>
<dbReference type="PANTHER" id="PTHR33164:SF106">
    <property type="entry name" value="TRANSCRIPTIONAL REGULATORY PROTEIN"/>
    <property type="match status" value="1"/>
</dbReference>
<dbReference type="PANTHER" id="PTHR33164">
    <property type="entry name" value="TRANSCRIPTIONAL REGULATOR, MARR FAMILY"/>
    <property type="match status" value="1"/>
</dbReference>
<dbReference type="RefSeq" id="WP_160822078.1">
    <property type="nucleotide sequence ID" value="NZ_JBHSXS010000024.1"/>
</dbReference>
<dbReference type="EMBL" id="JBHSXS010000024">
    <property type="protein sequence ID" value="MFC6884098.1"/>
    <property type="molecule type" value="Genomic_DNA"/>
</dbReference>
<comment type="caution">
    <text evidence="2">The sequence shown here is derived from an EMBL/GenBank/DDBJ whole genome shotgun (WGS) entry which is preliminary data.</text>
</comment>
<protein>
    <submittedName>
        <fullName evidence="2">MarR family winged helix-turn-helix transcriptional regulator</fullName>
    </submittedName>
</protein>
<evidence type="ECO:0000259" key="1">
    <source>
        <dbReference type="SMART" id="SM00347"/>
    </source>
</evidence>
<proteinExistence type="predicted"/>
<accession>A0ABW2CSR4</accession>
<dbReference type="InterPro" id="IPR036388">
    <property type="entry name" value="WH-like_DNA-bd_sf"/>
</dbReference>
<dbReference type="InterPro" id="IPR039422">
    <property type="entry name" value="MarR/SlyA-like"/>
</dbReference>
<gene>
    <name evidence="2" type="ORF">ACFQKB_30360</name>
</gene>
<evidence type="ECO:0000313" key="3">
    <source>
        <dbReference type="Proteomes" id="UP001596380"/>
    </source>
</evidence>
<dbReference type="Proteomes" id="UP001596380">
    <property type="component" value="Unassembled WGS sequence"/>
</dbReference>
<dbReference type="Pfam" id="PF12802">
    <property type="entry name" value="MarR_2"/>
    <property type="match status" value="1"/>
</dbReference>
<feature type="domain" description="HTH marR-type" evidence="1">
    <location>
        <begin position="32"/>
        <end position="136"/>
    </location>
</feature>
<dbReference type="SUPFAM" id="SSF46785">
    <property type="entry name" value="Winged helix' DNA-binding domain"/>
    <property type="match status" value="1"/>
</dbReference>
<reference evidence="3" key="1">
    <citation type="journal article" date="2019" name="Int. J. Syst. Evol. Microbiol.">
        <title>The Global Catalogue of Microorganisms (GCM) 10K type strain sequencing project: providing services to taxonomists for standard genome sequencing and annotation.</title>
        <authorList>
            <consortium name="The Broad Institute Genomics Platform"/>
            <consortium name="The Broad Institute Genome Sequencing Center for Infectious Disease"/>
            <person name="Wu L."/>
            <person name="Ma J."/>
        </authorList>
    </citation>
    <scope>NUCLEOTIDE SEQUENCE [LARGE SCALE GENOMIC DNA]</scope>
    <source>
        <strain evidence="3">JCM 3369</strain>
    </source>
</reference>